<dbReference type="InterPro" id="IPR011641">
    <property type="entry name" value="Tyr-kin_ephrin_A/B_rcpt-like"/>
</dbReference>
<proteinExistence type="predicted"/>
<evidence type="ECO:0000313" key="3">
    <source>
        <dbReference type="EMBL" id="OQR92670.1"/>
    </source>
</evidence>
<dbReference type="PANTHER" id="PTHR48064">
    <property type="entry name" value="OS01G0750400 PROTEIN"/>
    <property type="match status" value="1"/>
</dbReference>
<keyword evidence="4" id="KW-1185">Reference proteome</keyword>
<dbReference type="SUPFAM" id="SSF52058">
    <property type="entry name" value="L domain-like"/>
    <property type="match status" value="1"/>
</dbReference>
<feature type="domain" description="Tyrosine-protein kinase ephrin type A/B receptor-like" evidence="2">
    <location>
        <begin position="377"/>
        <end position="409"/>
    </location>
</feature>
<name>A0A1V9Z497_9STRA</name>
<dbReference type="Gene3D" id="3.80.10.10">
    <property type="entry name" value="Ribonuclease Inhibitor"/>
    <property type="match status" value="1"/>
</dbReference>
<dbReference type="Pfam" id="PF13855">
    <property type="entry name" value="LRR_8"/>
    <property type="match status" value="1"/>
</dbReference>
<keyword evidence="1" id="KW-1133">Transmembrane helix</keyword>
<feature type="domain" description="Tyrosine-protein kinase ephrin type A/B receptor-like" evidence="2">
    <location>
        <begin position="442"/>
        <end position="476"/>
    </location>
</feature>
<evidence type="ECO:0000259" key="2">
    <source>
        <dbReference type="Pfam" id="PF07699"/>
    </source>
</evidence>
<comment type="caution">
    <text evidence="3">The sequence shown here is derived from an EMBL/GenBank/DDBJ whole genome shotgun (WGS) entry which is preliminary data.</text>
</comment>
<dbReference type="InterPro" id="IPR009030">
    <property type="entry name" value="Growth_fac_rcpt_cys_sf"/>
</dbReference>
<protein>
    <recommendedName>
        <fullName evidence="2">Tyrosine-protein kinase ephrin type A/B receptor-like domain-containing protein</fullName>
    </recommendedName>
</protein>
<evidence type="ECO:0000313" key="4">
    <source>
        <dbReference type="Proteomes" id="UP000243217"/>
    </source>
</evidence>
<dbReference type="InterPro" id="IPR053038">
    <property type="entry name" value="RLP_Defense"/>
</dbReference>
<keyword evidence="1" id="KW-0472">Membrane</keyword>
<dbReference type="OrthoDB" id="195103at2759"/>
<organism evidence="3 4">
    <name type="scientific">Thraustotheca clavata</name>
    <dbReference type="NCBI Taxonomy" id="74557"/>
    <lineage>
        <taxon>Eukaryota</taxon>
        <taxon>Sar</taxon>
        <taxon>Stramenopiles</taxon>
        <taxon>Oomycota</taxon>
        <taxon>Saprolegniomycetes</taxon>
        <taxon>Saprolegniales</taxon>
        <taxon>Achlyaceae</taxon>
        <taxon>Thraustotheca</taxon>
    </lineage>
</organism>
<evidence type="ECO:0000256" key="1">
    <source>
        <dbReference type="SAM" id="Phobius"/>
    </source>
</evidence>
<dbReference type="STRING" id="74557.A0A1V9Z497"/>
<dbReference type="AlphaFoldDB" id="A0A1V9Z497"/>
<feature type="transmembrane region" description="Helical" evidence="1">
    <location>
        <begin position="838"/>
        <end position="856"/>
    </location>
</feature>
<dbReference type="Pfam" id="PF07699">
    <property type="entry name" value="Ephrin_rec_like"/>
    <property type="match status" value="4"/>
</dbReference>
<dbReference type="SMART" id="SM01411">
    <property type="entry name" value="Ephrin_rec_like"/>
    <property type="match status" value="6"/>
</dbReference>
<sequence>MPIFPLDPQEYNALLHFRRVCANWNESSVAQTWCDGNSTPIGICEGNMTTHPCTGRILNESSNEPLNNYKQPWFGIKCDPMTDPVSVIEINLPYQSLQCSTNDLNFTSFTNLQVLNLEGNHITGSIPNWISHLEYLEVVNFNYNNLSGLLPNTIIDAPALNELSLNGNSLSGELVSGLTIPPLQVFDLGNNMFNGTLPRFLFQSSTMQYLDLSYNNFSGNLPINSTLSRIAYLDLSFNNLSGALPSNLGSFGRVEATSISSLNYFDVSNNHLEMQIPSDISTLDQLEYFSVANNSKLFGRIPKLPRSLYAAFNPLQFENPGVVYCPLPIIPNKNWSSLICKCGDGSMIDSNGPCVLCNPGYFSNQSVNQTCTLCPNGTFSSLGASECTTCPSGTFGNNSGASECLRCELGSISNHGANSCTPCQPGTAPNARGNACIKCSKGMYSTNGQTCLPCPRGTFTNLISLTQCTPCPSQTYSLEGASSCLTCPNGTIADGVGNAFCHAPPSPGMEWKSNFTQTTPCLPGFFNNGSFTSCQACPRGTFSNHSQSINCDLCQEGTFAIQIASKSCLTAFKGTIVPTKGSSFPIKCLPGTFAPEDGATQCQICPENSTSVVPGAMSCGLASPGYVMVNVSLPQLLLTLSVDIKFAVDHEDEIKALVQRSWEYFEISAPVILLQSVDNSIRQTNSISNGNVSLQIALDVSTIKRSEALDNFLFPITSGKYELVFRMLWLRHGWVNTSMAAKALSLYEMKQYQPCPLGSYFTNGYCLQCPAGMYSVTPGSLSCTPCPVDTFAANSGASTCLKCSRDTFSPNKGTKTCQKCPLFAFTLNPLCRASLDAIIFYPLVIFWLLWIVYSFFYQKFHGISTETEHLLEDYRTKNKQTVNTKHHKLPKIISSNLHYE</sequence>
<dbReference type="Gene3D" id="2.10.50.10">
    <property type="entry name" value="Tumor Necrosis Factor Receptor, subunit A, domain 2"/>
    <property type="match status" value="6"/>
</dbReference>
<reference evidence="3 4" key="1">
    <citation type="journal article" date="2014" name="Genome Biol. Evol.">
        <title>The secreted proteins of Achlya hypogyna and Thraustotheca clavata identify the ancestral oomycete secretome and reveal gene acquisitions by horizontal gene transfer.</title>
        <authorList>
            <person name="Misner I."/>
            <person name="Blouin N."/>
            <person name="Leonard G."/>
            <person name="Richards T.A."/>
            <person name="Lane C.E."/>
        </authorList>
    </citation>
    <scope>NUCLEOTIDE SEQUENCE [LARGE SCALE GENOMIC DNA]</scope>
    <source>
        <strain evidence="3 4">ATCC 34112</strain>
    </source>
</reference>
<dbReference type="PANTHER" id="PTHR48064:SF6">
    <property type="entry name" value="RECEPTOR-LIKE PROTEIN KINASE 2"/>
    <property type="match status" value="1"/>
</dbReference>
<accession>A0A1V9Z497</accession>
<dbReference type="EMBL" id="JNBS01002310">
    <property type="protein sequence ID" value="OQR92670.1"/>
    <property type="molecule type" value="Genomic_DNA"/>
</dbReference>
<dbReference type="Proteomes" id="UP000243217">
    <property type="component" value="Unassembled WGS sequence"/>
</dbReference>
<keyword evidence="1" id="KW-0812">Transmembrane</keyword>
<dbReference type="InterPro" id="IPR032675">
    <property type="entry name" value="LRR_dom_sf"/>
</dbReference>
<dbReference type="Pfam" id="PF00560">
    <property type="entry name" value="LRR_1"/>
    <property type="match status" value="3"/>
</dbReference>
<gene>
    <name evidence="3" type="ORF">THRCLA_08639</name>
</gene>
<feature type="domain" description="Tyrosine-protein kinase ephrin type A/B receptor-like" evidence="2">
    <location>
        <begin position="524"/>
        <end position="567"/>
    </location>
</feature>
<dbReference type="InterPro" id="IPR001611">
    <property type="entry name" value="Leu-rich_rpt"/>
</dbReference>
<dbReference type="SUPFAM" id="SSF57184">
    <property type="entry name" value="Growth factor receptor domain"/>
    <property type="match status" value="3"/>
</dbReference>
<dbReference type="PROSITE" id="PS51450">
    <property type="entry name" value="LRR"/>
    <property type="match status" value="1"/>
</dbReference>
<feature type="domain" description="Tyrosine-protein kinase ephrin type A/B receptor-like" evidence="2">
    <location>
        <begin position="793"/>
        <end position="826"/>
    </location>
</feature>